<protein>
    <recommendedName>
        <fullName evidence="1">Heterokaryon incompatibility domain-containing protein</fullName>
    </recommendedName>
</protein>
<dbReference type="Pfam" id="PF06985">
    <property type="entry name" value="HET"/>
    <property type="match status" value="1"/>
</dbReference>
<accession>A0A420YIT8</accession>
<dbReference type="PANTHER" id="PTHR24148:SF64">
    <property type="entry name" value="HETEROKARYON INCOMPATIBILITY DOMAIN-CONTAINING PROTEIN"/>
    <property type="match status" value="1"/>
</dbReference>
<organism evidence="2 3">
    <name type="scientific">Coniochaeta pulveracea</name>
    <dbReference type="NCBI Taxonomy" id="177199"/>
    <lineage>
        <taxon>Eukaryota</taxon>
        <taxon>Fungi</taxon>
        <taxon>Dikarya</taxon>
        <taxon>Ascomycota</taxon>
        <taxon>Pezizomycotina</taxon>
        <taxon>Sordariomycetes</taxon>
        <taxon>Sordariomycetidae</taxon>
        <taxon>Coniochaetales</taxon>
        <taxon>Coniochaetaceae</taxon>
        <taxon>Coniochaeta</taxon>
    </lineage>
</organism>
<dbReference type="InterPro" id="IPR052895">
    <property type="entry name" value="HetReg/Transcr_Mod"/>
</dbReference>
<feature type="domain" description="Heterokaryon incompatibility" evidence="1">
    <location>
        <begin position="49"/>
        <end position="148"/>
    </location>
</feature>
<dbReference type="Pfam" id="PF26639">
    <property type="entry name" value="Het-6_barrel"/>
    <property type="match status" value="1"/>
</dbReference>
<proteinExistence type="predicted"/>
<keyword evidence="3" id="KW-1185">Reference proteome</keyword>
<dbReference type="OrthoDB" id="5571888at2759"/>
<gene>
    <name evidence="2" type="ORF">DL546_007221</name>
</gene>
<name>A0A420YIT8_9PEZI</name>
<dbReference type="STRING" id="177199.A0A420YIT8"/>
<comment type="caution">
    <text evidence="2">The sequence shown here is derived from an EMBL/GenBank/DDBJ whole genome shotgun (WGS) entry which is preliminary data.</text>
</comment>
<dbReference type="Proteomes" id="UP000275385">
    <property type="component" value="Unassembled WGS sequence"/>
</dbReference>
<reference evidence="2 3" key="1">
    <citation type="submission" date="2018-08" db="EMBL/GenBank/DDBJ databases">
        <title>Draft genome of the lignicolous fungus Coniochaeta pulveracea.</title>
        <authorList>
            <person name="Borstlap C.J."/>
            <person name="De Witt R.N."/>
            <person name="Botha A."/>
            <person name="Volschenk H."/>
        </authorList>
    </citation>
    <scope>NUCLEOTIDE SEQUENCE [LARGE SCALE GENOMIC DNA]</scope>
    <source>
        <strain evidence="2 3">CAB683</strain>
    </source>
</reference>
<dbReference type="InterPro" id="IPR010730">
    <property type="entry name" value="HET"/>
</dbReference>
<dbReference type="PANTHER" id="PTHR24148">
    <property type="entry name" value="ANKYRIN REPEAT DOMAIN-CONTAINING PROTEIN 39 HOMOLOG-RELATED"/>
    <property type="match status" value="1"/>
</dbReference>
<evidence type="ECO:0000313" key="3">
    <source>
        <dbReference type="Proteomes" id="UP000275385"/>
    </source>
</evidence>
<evidence type="ECO:0000313" key="2">
    <source>
        <dbReference type="EMBL" id="RKU47799.1"/>
    </source>
</evidence>
<dbReference type="AlphaFoldDB" id="A0A420YIT8"/>
<evidence type="ECO:0000259" key="1">
    <source>
        <dbReference type="Pfam" id="PF06985"/>
    </source>
</evidence>
<sequence>MATKYEPNLYEPLPERRSIRLLAIDVLEEVVSCRLVPATLDDPGISHLALSYAWGNPSRTRRILCNGHDFEATESLEGALRQLGPRYPGRLFWIDAISINQQDVSERATQVQIMKDIYRSAENVVIYLGDGFPGLDRAMDLFQQLESSARSLAGVADFFVQTGLSASTIRKSKAANVALIQELRRNPKQLLLPSLLWYTRASASTDPRDRIFALYGLVAPSERDLVSVGFLQVDYKKSVKDVFRDMMVGYIDHYHSLELMSEAMQDDRRPIPELPSWVPDWTRPMPITDPTSSRHMGFGFAARHSGYTACGHQATIFCKELYDIDPDILRVAGKVVDEVDWVSQALGGLDYQPLPWLRHPGILEKLWEDVMARLGRGRETRHAFWRTLLANADRSGSPATDELYPQFLRFWHDSKIHDQDARRYRAEHPDVQSLSPEEEDRLFRDHALDPEAYGKTMTEEDYAAQQAWQDWVVSYNWPCTSAPDCRHCAVLSEMRAELSQNGITVSGPSPALPFRERDPFIDEFFCALGKDHRLITCDWHLDILTRLRATLQNRTFLITKGGLMGLGPKFTRPGDIVAILSGARVPIILRGTGRSKKLWELGVGTRLIQDYTVVGDSYVHGIMNGEAVRDVDWENGGHEVLDLV</sequence>
<dbReference type="EMBL" id="QVQW01000007">
    <property type="protein sequence ID" value="RKU47799.1"/>
    <property type="molecule type" value="Genomic_DNA"/>
</dbReference>